<proteinExistence type="predicted"/>
<keyword evidence="5" id="KW-1185">Reference proteome</keyword>
<evidence type="ECO:0000256" key="1">
    <source>
        <dbReference type="ARBA" id="ARBA00023002"/>
    </source>
</evidence>
<dbReference type="InterPro" id="IPR050129">
    <property type="entry name" value="Zn_alcohol_dh"/>
</dbReference>
<dbReference type="RefSeq" id="XP_028482966.1">
    <property type="nucleotide sequence ID" value="XM_028633904.1"/>
</dbReference>
<reference evidence="4 5" key="1">
    <citation type="journal article" date="2018" name="Front. Microbiol.">
        <title>Genomic and genetic insights into a cosmopolitan fungus, Paecilomyces variotii (Eurotiales).</title>
        <authorList>
            <person name="Urquhart A.S."/>
            <person name="Mondo S.J."/>
            <person name="Makela M.R."/>
            <person name="Hane J.K."/>
            <person name="Wiebenga A."/>
            <person name="He G."/>
            <person name="Mihaltcheva S."/>
            <person name="Pangilinan J."/>
            <person name="Lipzen A."/>
            <person name="Barry K."/>
            <person name="de Vries R.P."/>
            <person name="Grigoriev I.V."/>
            <person name="Idnurm A."/>
        </authorList>
    </citation>
    <scope>NUCLEOTIDE SEQUENCE [LARGE SCALE GENOMIC DNA]</scope>
    <source>
        <strain evidence="4 5">CBS 101075</strain>
    </source>
</reference>
<sequence length="378" mass="40894">MATLTSRCAVVSPTPRSPIKILPFEVGRPPADSIHVEIIQAGICGTDPHLWKGDYGLRAPVVLGHEGIGKVISMNPTVITDHAGQPLHEGDIVYWTAIRPCRKCYYCTVLDDECGCPSNGFMHNYEALARAKEGTWATYSQYATLGPRNSFYRVSSDVPPEAYIALGCALPAVIQATGRLRKGHIEPHSTVLVQGCGAVGLAAIMMARLSGALKVVVIDRNPIRLAKAKEFGADDCINLDEVTDMGERAKRITTQVVGDRGVDLAIECSGHPSAIREGLGLLARNGTYLLIGTWAGKAEVLFDPFVVVNKALHIQGSTYGAPRDYYRASKVVEQNWQRFPLASCVTHKFSLDETQLGLETVMSGLAVKAVVEPNRKGN</sequence>
<dbReference type="Pfam" id="PF08240">
    <property type="entry name" value="ADH_N"/>
    <property type="match status" value="1"/>
</dbReference>
<dbReference type="Pfam" id="PF00107">
    <property type="entry name" value="ADH_zinc_N"/>
    <property type="match status" value="1"/>
</dbReference>
<dbReference type="GeneID" id="39603181"/>
<protein>
    <submittedName>
        <fullName evidence="4">Putative alcohol dehydrogenase</fullName>
    </submittedName>
</protein>
<dbReference type="InterPro" id="IPR036291">
    <property type="entry name" value="NAD(P)-bd_dom_sf"/>
</dbReference>
<keyword evidence="1" id="KW-0560">Oxidoreductase</keyword>
<feature type="domain" description="Alcohol dehydrogenase-like N-terminal" evidence="3">
    <location>
        <begin position="32"/>
        <end position="139"/>
    </location>
</feature>
<dbReference type="PANTHER" id="PTHR43401">
    <property type="entry name" value="L-THREONINE 3-DEHYDROGENASE"/>
    <property type="match status" value="1"/>
</dbReference>
<evidence type="ECO:0000259" key="2">
    <source>
        <dbReference type="Pfam" id="PF00107"/>
    </source>
</evidence>
<dbReference type="InterPro" id="IPR013149">
    <property type="entry name" value="ADH-like_C"/>
</dbReference>
<dbReference type="STRING" id="264951.A0A443HNG9"/>
<dbReference type="SUPFAM" id="SSF51735">
    <property type="entry name" value="NAD(P)-binding Rossmann-fold domains"/>
    <property type="match status" value="1"/>
</dbReference>
<dbReference type="InterPro" id="IPR013154">
    <property type="entry name" value="ADH-like_N"/>
</dbReference>
<accession>A0A443HNG9</accession>
<comment type="caution">
    <text evidence="4">The sequence shown here is derived from an EMBL/GenBank/DDBJ whole genome shotgun (WGS) entry which is preliminary data.</text>
</comment>
<dbReference type="PANTHER" id="PTHR43401:SF1">
    <property type="entry name" value="ENOYL REDUCTASE (ER) DOMAIN-CONTAINING PROTEIN"/>
    <property type="match status" value="1"/>
</dbReference>
<dbReference type="GO" id="GO:0016491">
    <property type="term" value="F:oxidoreductase activity"/>
    <property type="evidence" value="ECO:0007669"/>
    <property type="project" value="UniProtKB-KW"/>
</dbReference>
<name>A0A443HNG9_BYSSP</name>
<evidence type="ECO:0000259" key="3">
    <source>
        <dbReference type="Pfam" id="PF08240"/>
    </source>
</evidence>
<dbReference type="Gene3D" id="3.90.180.10">
    <property type="entry name" value="Medium-chain alcohol dehydrogenases, catalytic domain"/>
    <property type="match status" value="1"/>
</dbReference>
<organism evidence="4 5">
    <name type="scientific">Byssochlamys spectabilis</name>
    <name type="common">Paecilomyces variotii</name>
    <dbReference type="NCBI Taxonomy" id="264951"/>
    <lineage>
        <taxon>Eukaryota</taxon>
        <taxon>Fungi</taxon>
        <taxon>Dikarya</taxon>
        <taxon>Ascomycota</taxon>
        <taxon>Pezizomycotina</taxon>
        <taxon>Eurotiomycetes</taxon>
        <taxon>Eurotiomycetidae</taxon>
        <taxon>Eurotiales</taxon>
        <taxon>Thermoascaceae</taxon>
        <taxon>Paecilomyces</taxon>
    </lineage>
</organism>
<dbReference type="EMBL" id="RCNU01000010">
    <property type="protein sequence ID" value="RWQ93321.1"/>
    <property type="molecule type" value="Genomic_DNA"/>
</dbReference>
<dbReference type="SUPFAM" id="SSF50129">
    <property type="entry name" value="GroES-like"/>
    <property type="match status" value="1"/>
</dbReference>
<evidence type="ECO:0000313" key="5">
    <source>
        <dbReference type="Proteomes" id="UP000283841"/>
    </source>
</evidence>
<dbReference type="Gene3D" id="3.40.50.720">
    <property type="entry name" value="NAD(P)-binding Rossmann-like Domain"/>
    <property type="match status" value="1"/>
</dbReference>
<evidence type="ECO:0000313" key="4">
    <source>
        <dbReference type="EMBL" id="RWQ93321.1"/>
    </source>
</evidence>
<dbReference type="InterPro" id="IPR011032">
    <property type="entry name" value="GroES-like_sf"/>
</dbReference>
<dbReference type="AlphaFoldDB" id="A0A443HNG9"/>
<feature type="domain" description="Alcohol dehydrogenase-like C-terminal" evidence="2">
    <location>
        <begin position="198"/>
        <end position="332"/>
    </location>
</feature>
<gene>
    <name evidence="4" type="ORF">C8Q69DRAFT_67230</name>
</gene>
<dbReference type="CDD" id="cd08231">
    <property type="entry name" value="MDR_TM0436_like"/>
    <property type="match status" value="1"/>
</dbReference>
<dbReference type="VEuPathDB" id="FungiDB:C8Q69DRAFT_67230"/>
<dbReference type="Proteomes" id="UP000283841">
    <property type="component" value="Unassembled WGS sequence"/>
</dbReference>